<evidence type="ECO:0000313" key="8">
    <source>
        <dbReference type="Proteomes" id="UP000694388"/>
    </source>
</evidence>
<dbReference type="PIRSF" id="PIRSF002419">
    <property type="entry name" value="Tetraspanin"/>
    <property type="match status" value="1"/>
</dbReference>
<dbReference type="Ensembl" id="ENSEBUT00000008534.1">
    <property type="protein sequence ID" value="ENSEBUP00000008042.1"/>
    <property type="gene ID" value="ENSEBUG00000005234.1"/>
</dbReference>
<comment type="subcellular location">
    <subcellularLocation>
        <location evidence="1 6">Membrane</location>
        <topology evidence="1 6">Multi-pass membrane protein</topology>
    </subcellularLocation>
</comment>
<proteinExistence type="inferred from homology"/>
<accession>A0A8C4Q083</accession>
<dbReference type="PANTHER" id="PTHR19282">
    <property type="entry name" value="TETRASPANIN"/>
    <property type="match status" value="1"/>
</dbReference>
<evidence type="ECO:0000256" key="4">
    <source>
        <dbReference type="ARBA" id="ARBA00022989"/>
    </source>
</evidence>
<feature type="transmembrane region" description="Helical" evidence="6">
    <location>
        <begin position="88"/>
        <end position="110"/>
    </location>
</feature>
<keyword evidence="4 6" id="KW-1133">Transmembrane helix</keyword>
<evidence type="ECO:0000256" key="5">
    <source>
        <dbReference type="ARBA" id="ARBA00023136"/>
    </source>
</evidence>
<dbReference type="PRINTS" id="PR00259">
    <property type="entry name" value="TMFOUR"/>
</dbReference>
<dbReference type="InterPro" id="IPR000301">
    <property type="entry name" value="Tetraspanin_animals"/>
</dbReference>
<evidence type="ECO:0000313" key="7">
    <source>
        <dbReference type="Ensembl" id="ENSEBUP00000008042.1"/>
    </source>
</evidence>
<organism evidence="7 8">
    <name type="scientific">Eptatretus burgeri</name>
    <name type="common">Inshore hagfish</name>
    <dbReference type="NCBI Taxonomy" id="7764"/>
    <lineage>
        <taxon>Eukaryota</taxon>
        <taxon>Metazoa</taxon>
        <taxon>Chordata</taxon>
        <taxon>Craniata</taxon>
        <taxon>Vertebrata</taxon>
        <taxon>Cyclostomata</taxon>
        <taxon>Myxini</taxon>
        <taxon>Myxiniformes</taxon>
        <taxon>Myxinidae</taxon>
        <taxon>Eptatretinae</taxon>
        <taxon>Eptatretus</taxon>
    </lineage>
</organism>
<reference evidence="7" key="2">
    <citation type="submission" date="2025-09" db="UniProtKB">
        <authorList>
            <consortium name="Ensembl"/>
        </authorList>
    </citation>
    <scope>IDENTIFICATION</scope>
</reference>
<evidence type="ECO:0000256" key="6">
    <source>
        <dbReference type="RuleBase" id="RU361218"/>
    </source>
</evidence>
<dbReference type="Pfam" id="PF00335">
    <property type="entry name" value="Tetraspanin"/>
    <property type="match status" value="1"/>
</dbReference>
<dbReference type="AlphaFoldDB" id="A0A8C4Q083"/>
<feature type="transmembrane region" description="Helical" evidence="6">
    <location>
        <begin position="54"/>
        <end position="76"/>
    </location>
</feature>
<dbReference type="InterPro" id="IPR008952">
    <property type="entry name" value="Tetraspanin_EC2_sf"/>
</dbReference>
<feature type="transmembrane region" description="Helical" evidence="6">
    <location>
        <begin position="212"/>
        <end position="235"/>
    </location>
</feature>
<name>A0A8C4Q083_EPTBU</name>
<dbReference type="GO" id="GO:0005886">
    <property type="term" value="C:plasma membrane"/>
    <property type="evidence" value="ECO:0007669"/>
    <property type="project" value="TreeGrafter"/>
</dbReference>
<dbReference type="InterPro" id="IPR018499">
    <property type="entry name" value="Tetraspanin/Peripherin"/>
</dbReference>
<dbReference type="SUPFAM" id="SSF48652">
    <property type="entry name" value="Tetraspanin"/>
    <property type="match status" value="1"/>
</dbReference>
<dbReference type="Proteomes" id="UP000694388">
    <property type="component" value="Unplaced"/>
</dbReference>
<keyword evidence="8" id="KW-1185">Reference proteome</keyword>
<protein>
    <recommendedName>
        <fullName evidence="6">Tetraspanin</fullName>
    </recommendedName>
</protein>
<evidence type="ECO:0000256" key="1">
    <source>
        <dbReference type="ARBA" id="ARBA00004141"/>
    </source>
</evidence>
<feature type="transmembrane region" description="Helical" evidence="6">
    <location>
        <begin position="12"/>
        <end position="34"/>
    </location>
</feature>
<sequence>MTSVESIMPTCGYSYLVILVLVFWAAAAGIGYLGAQGLILFDRYSNFFPDSYTALPALLLISVASCLALVAVIGCCSSAGDSRFGASTFLFFLIAIFFFEVVAGVLAYAYRGQVNRKVSIMIDGVFQAYNGSSANTASQAVDMVQSQLHCCGIQNYTDWQWEPWFNHSGSAPLSCCAHNISICSGSLEEPTFLYHQGCQIKIVGAVMNALTLILWSAVAFGCFQLLAMVFTCLAMDRQTGDPYGFEPLLSTSLA</sequence>
<dbReference type="GeneTree" id="ENSGT00940000154954"/>
<comment type="similarity">
    <text evidence="2 6">Belongs to the tetraspanin (TM4SF) family.</text>
</comment>
<keyword evidence="3 6" id="KW-0812">Transmembrane</keyword>
<evidence type="ECO:0000256" key="2">
    <source>
        <dbReference type="ARBA" id="ARBA00006840"/>
    </source>
</evidence>
<reference evidence="7" key="1">
    <citation type="submission" date="2025-08" db="UniProtKB">
        <authorList>
            <consortium name="Ensembl"/>
        </authorList>
    </citation>
    <scope>IDENTIFICATION</scope>
</reference>
<dbReference type="PANTHER" id="PTHR19282:SF48">
    <property type="entry name" value="TETRASPANIN-3"/>
    <property type="match status" value="1"/>
</dbReference>
<dbReference type="Gene3D" id="1.10.1450.10">
    <property type="entry name" value="Tetraspanin"/>
    <property type="match status" value="1"/>
</dbReference>
<evidence type="ECO:0000256" key="3">
    <source>
        <dbReference type="ARBA" id="ARBA00022692"/>
    </source>
</evidence>
<dbReference type="OMA" id="CCKASIT"/>
<keyword evidence="5 6" id="KW-0472">Membrane</keyword>